<organism evidence="10 11">
    <name type="scientific">Lepisosteus oculatus</name>
    <name type="common">Spotted gar</name>
    <dbReference type="NCBI Taxonomy" id="7918"/>
    <lineage>
        <taxon>Eukaryota</taxon>
        <taxon>Metazoa</taxon>
        <taxon>Chordata</taxon>
        <taxon>Craniata</taxon>
        <taxon>Vertebrata</taxon>
        <taxon>Euteleostomi</taxon>
        <taxon>Actinopterygii</taxon>
        <taxon>Neopterygii</taxon>
        <taxon>Holostei</taxon>
        <taxon>Semionotiformes</taxon>
        <taxon>Lepisosteidae</taxon>
        <taxon>Lepisosteus</taxon>
    </lineage>
</organism>
<dbReference type="GeneID" id="102698482"/>
<dbReference type="eggNOG" id="ENOG502RZBD">
    <property type="taxonomic scope" value="Eukaryota"/>
</dbReference>
<comment type="similarity">
    <text evidence="3">Belongs to the chromogranin/secretogranin protein family.</text>
</comment>
<dbReference type="InterPro" id="IPR001819">
    <property type="entry name" value="Chromogranin_AB"/>
</dbReference>
<dbReference type="OMA" id="KVMTCIA"/>
<evidence type="ECO:0000256" key="7">
    <source>
        <dbReference type="ARBA" id="ARBA00040787"/>
    </source>
</evidence>
<feature type="compositionally biased region" description="Basic and acidic residues" evidence="8">
    <location>
        <begin position="323"/>
        <end position="344"/>
    </location>
</feature>
<feature type="compositionally biased region" description="Basic and acidic residues" evidence="8">
    <location>
        <begin position="200"/>
        <end position="223"/>
    </location>
</feature>
<dbReference type="InterPro" id="IPR018054">
    <property type="entry name" value="Chromogranin_CS"/>
</dbReference>
<evidence type="ECO:0000313" key="11">
    <source>
        <dbReference type="Proteomes" id="UP000018468"/>
    </source>
</evidence>
<dbReference type="Ensembl" id="ENSLOCT00000016168.1">
    <property type="protein sequence ID" value="ENSLOCP00000016138.1"/>
    <property type="gene ID" value="ENSLOCG00000013102.1"/>
</dbReference>
<dbReference type="PANTHER" id="PTHR10583:SF1">
    <property type="entry name" value="CHROMOGRANIN-A"/>
    <property type="match status" value="1"/>
</dbReference>
<reference evidence="10" key="3">
    <citation type="submission" date="2025-09" db="UniProtKB">
        <authorList>
            <consortium name="Ensembl"/>
        </authorList>
    </citation>
    <scope>IDENTIFICATION</scope>
</reference>
<evidence type="ECO:0000256" key="1">
    <source>
        <dbReference type="ARBA" id="ARBA00004398"/>
    </source>
</evidence>
<evidence type="ECO:0000256" key="3">
    <source>
        <dbReference type="ARBA" id="ARBA00005723"/>
    </source>
</evidence>
<feature type="compositionally biased region" description="Basic and acidic residues" evidence="8">
    <location>
        <begin position="127"/>
        <end position="154"/>
    </location>
</feature>
<dbReference type="KEGG" id="loc:102698482"/>
<reference evidence="11" key="1">
    <citation type="submission" date="2011-12" db="EMBL/GenBank/DDBJ databases">
        <title>The Draft Genome of Lepisosteus oculatus.</title>
        <authorList>
            <consortium name="The Broad Institute Genome Assembly &amp; Analysis Group"/>
            <consortium name="Computational R&amp;D Group"/>
            <consortium name="and Sequencing Platform"/>
            <person name="Di Palma F."/>
            <person name="Alfoldi J."/>
            <person name="Johnson J."/>
            <person name="Berlin A."/>
            <person name="Gnerre S."/>
            <person name="Jaffe D."/>
            <person name="MacCallum I."/>
            <person name="Young S."/>
            <person name="Walker B.J."/>
            <person name="Lander E.S."/>
            <person name="Lindblad-Toh K."/>
        </authorList>
    </citation>
    <scope>NUCLEOTIDE SEQUENCE [LARGE SCALE GENOMIC DNA]</scope>
</reference>
<keyword evidence="4" id="KW-0964">Secreted</keyword>
<evidence type="ECO:0000256" key="9">
    <source>
        <dbReference type="SAM" id="SignalP"/>
    </source>
</evidence>
<evidence type="ECO:0000313" key="10">
    <source>
        <dbReference type="Ensembl" id="ENSLOCP00000016138.1"/>
    </source>
</evidence>
<comment type="subcellular location">
    <subcellularLocation>
        <location evidence="1">Cytoplasmic vesicle</location>
        <location evidence="1">Secretory vesicle</location>
    </subcellularLocation>
    <subcellularLocation>
        <location evidence="2">Secreted</location>
    </subcellularLocation>
</comment>
<dbReference type="Proteomes" id="UP000018468">
    <property type="component" value="Linkage group LG7"/>
</dbReference>
<dbReference type="PRINTS" id="PR00659">
    <property type="entry name" value="CHROMOGRANIN"/>
</dbReference>
<dbReference type="GO" id="GO:0030133">
    <property type="term" value="C:transport vesicle"/>
    <property type="evidence" value="ECO:0007669"/>
    <property type="project" value="UniProtKB-SubCell"/>
</dbReference>
<dbReference type="CTD" id="1113"/>
<accession>W5N679</accession>
<dbReference type="PROSITE" id="PS00422">
    <property type="entry name" value="GRANINS_1"/>
    <property type="match status" value="1"/>
</dbReference>
<keyword evidence="11" id="KW-1185">Reference proteome</keyword>
<evidence type="ECO:0000256" key="6">
    <source>
        <dbReference type="ARBA" id="ARBA00023329"/>
    </source>
</evidence>
<dbReference type="GeneTree" id="ENSGT00940000154206"/>
<dbReference type="Pfam" id="PF01271">
    <property type="entry name" value="Granin"/>
    <property type="match status" value="1"/>
</dbReference>
<dbReference type="AlphaFoldDB" id="W5N679"/>
<keyword evidence="9" id="KW-0732">Signal</keyword>
<evidence type="ECO:0000256" key="5">
    <source>
        <dbReference type="ARBA" id="ARBA00023157"/>
    </source>
</evidence>
<dbReference type="GO" id="GO:0005615">
    <property type="term" value="C:extracellular space"/>
    <property type="evidence" value="ECO:0000318"/>
    <property type="project" value="GO_Central"/>
</dbReference>
<reference evidence="10" key="2">
    <citation type="submission" date="2025-08" db="UniProtKB">
        <authorList>
            <consortium name="Ensembl"/>
        </authorList>
    </citation>
    <scope>IDENTIFICATION</scope>
</reference>
<feature type="region of interest" description="Disordered" evidence="8">
    <location>
        <begin position="127"/>
        <end position="428"/>
    </location>
</feature>
<keyword evidence="5" id="KW-1015">Disulfide bond</keyword>
<name>W5N679_LEPOC</name>
<dbReference type="FunCoup" id="W5N679">
    <property type="interactions" value="523"/>
</dbReference>
<dbReference type="GO" id="GO:0046676">
    <property type="term" value="P:negative regulation of insulin secretion"/>
    <property type="evidence" value="ECO:0000318"/>
    <property type="project" value="GO_Central"/>
</dbReference>
<evidence type="ECO:0000256" key="2">
    <source>
        <dbReference type="ARBA" id="ARBA00004613"/>
    </source>
</evidence>
<feature type="chain" id="PRO_5004867307" description="Chromogranin-A" evidence="9">
    <location>
        <begin position="19"/>
        <end position="449"/>
    </location>
</feature>
<dbReference type="PANTHER" id="PTHR10583">
    <property type="entry name" value="CHROMOGRANIN"/>
    <property type="match status" value="1"/>
</dbReference>
<sequence length="449" mass="50143">MIARGCFLLTLVFHHVLSLPVSSNHVDKEDAKVMKCIVEVIADTLSKPSPIPISQECLDSLRGDERIISILRHQNLLKELQELASQGASERAQQQEKGDHLEDQIPAVLEDALDKDIPADQSMLDALKKPESYTETRRVDLREQALPAQKREAELSENEVEESAESDGESLEGNEVEEPKEEEKREGGPEKLIPASLSLEEEKATVGTEGSKEEMQLKSRETSKPVSTEGGEDIESDGVFQGKAESEENETEKEDNSEADKDGSRTDAATSVPDVHKVKNSLQGEGGDQQEQTEEKRSSEEEEEEEKCCQEGEEGGEADDQEGEKNGEDSKRWSRMDELAEKLSSRKRSQGEEEEERSAESSQTSQPKGLLTRDLQRHRHAAQHHSKEDSSREERSRAQETVAHSEADERREEEGSASRKAEDQEIESLAAIESELENVAQKLHELRKG</sequence>
<feature type="compositionally biased region" description="Basic and acidic residues" evidence="8">
    <location>
        <begin position="385"/>
        <end position="423"/>
    </location>
</feature>
<dbReference type="GO" id="GO:0042583">
    <property type="term" value="C:chromaffin granule"/>
    <property type="evidence" value="ECO:0000318"/>
    <property type="project" value="GO_Central"/>
</dbReference>
<keyword evidence="6" id="KW-0968">Cytoplasmic vesicle</keyword>
<evidence type="ECO:0000256" key="8">
    <source>
        <dbReference type="SAM" id="MobiDB-lite"/>
    </source>
</evidence>
<evidence type="ECO:0000256" key="4">
    <source>
        <dbReference type="ARBA" id="ARBA00022525"/>
    </source>
</evidence>
<dbReference type="InParanoid" id="W5N679"/>
<dbReference type="EMBL" id="AHAT01031903">
    <property type="status" value="NOT_ANNOTATED_CDS"/>
    <property type="molecule type" value="Genomic_DNA"/>
</dbReference>
<proteinExistence type="inferred from homology"/>
<feature type="compositionally biased region" description="Basic and acidic residues" evidence="8">
    <location>
        <begin position="254"/>
        <end position="265"/>
    </location>
</feature>
<feature type="compositionally biased region" description="Acidic residues" evidence="8">
    <location>
        <begin position="300"/>
        <end position="322"/>
    </location>
</feature>
<protein>
    <recommendedName>
        <fullName evidence="7">Chromogranin-A</fullName>
    </recommendedName>
</protein>
<dbReference type="GO" id="GO:0033604">
    <property type="term" value="P:negative regulation of catecholamine secretion"/>
    <property type="evidence" value="ECO:0000318"/>
    <property type="project" value="GO_Central"/>
</dbReference>
<feature type="signal peptide" evidence="9">
    <location>
        <begin position="1"/>
        <end position="18"/>
    </location>
</feature>
<dbReference type="Bgee" id="ENSLOCG00000013102">
    <property type="expression patterns" value="Expressed in brain and 7 other cell types or tissues"/>
</dbReference>
<dbReference type="OrthoDB" id="9948620at2759"/>
<dbReference type="GO" id="GO:0042742">
    <property type="term" value="P:defense response to bacterium"/>
    <property type="evidence" value="ECO:0000318"/>
    <property type="project" value="GO_Central"/>
</dbReference>
<dbReference type="InterPro" id="IPR001990">
    <property type="entry name" value="Granin"/>
</dbReference>
<feature type="compositionally biased region" description="Acidic residues" evidence="8">
    <location>
        <begin position="155"/>
        <end position="180"/>
    </location>
</feature>